<dbReference type="InterPro" id="IPR036186">
    <property type="entry name" value="Serpin_sf"/>
</dbReference>
<dbReference type="InterPro" id="IPR042178">
    <property type="entry name" value="Serpin_sf_1"/>
</dbReference>
<dbReference type="EMBL" id="BMAC01000703">
    <property type="protein sequence ID" value="GFQ01716.1"/>
    <property type="molecule type" value="Genomic_DNA"/>
</dbReference>
<protein>
    <submittedName>
        <fullName evidence="4">Serpin-zx</fullName>
    </submittedName>
</protein>
<dbReference type="PANTHER" id="PTHR11461:SF211">
    <property type="entry name" value="GH10112P-RELATED"/>
    <property type="match status" value="1"/>
</dbReference>
<dbReference type="PANTHER" id="PTHR11461">
    <property type="entry name" value="SERINE PROTEASE INHIBITOR, SERPIN"/>
    <property type="match status" value="1"/>
</dbReference>
<proteinExistence type="inferred from homology"/>
<evidence type="ECO:0000256" key="2">
    <source>
        <dbReference type="SAM" id="MobiDB-lite"/>
    </source>
</evidence>
<dbReference type="Gene3D" id="3.30.497.10">
    <property type="entry name" value="Antithrombin, subunit I, domain 2"/>
    <property type="match status" value="1"/>
</dbReference>
<feature type="region of interest" description="Disordered" evidence="2">
    <location>
        <begin position="1"/>
        <end position="21"/>
    </location>
</feature>
<keyword evidence="5" id="KW-1185">Reference proteome</keyword>
<evidence type="ECO:0000313" key="5">
    <source>
        <dbReference type="Proteomes" id="UP000653305"/>
    </source>
</evidence>
<dbReference type="AlphaFoldDB" id="A0A830D3F3"/>
<evidence type="ECO:0000256" key="1">
    <source>
        <dbReference type="ARBA" id="ARBA00009500"/>
    </source>
</evidence>
<reference evidence="4" key="1">
    <citation type="submission" date="2020-07" db="EMBL/GenBank/DDBJ databases">
        <title>Ethylene signaling mediates host invasion by parasitic plants.</title>
        <authorList>
            <person name="Yoshida S."/>
        </authorList>
    </citation>
    <scope>NUCLEOTIDE SEQUENCE</scope>
    <source>
        <strain evidence="4">Okayama</strain>
    </source>
</reference>
<evidence type="ECO:0000259" key="3">
    <source>
        <dbReference type="Pfam" id="PF00079"/>
    </source>
</evidence>
<dbReference type="GO" id="GO:0004867">
    <property type="term" value="F:serine-type endopeptidase inhibitor activity"/>
    <property type="evidence" value="ECO:0007669"/>
    <property type="project" value="InterPro"/>
</dbReference>
<gene>
    <name evidence="4" type="ORF">PHJA_002315500</name>
</gene>
<feature type="domain" description="Serpin" evidence="3">
    <location>
        <begin position="28"/>
        <end position="148"/>
    </location>
</feature>
<dbReference type="InterPro" id="IPR000215">
    <property type="entry name" value="Serpin_fam"/>
</dbReference>
<dbReference type="Proteomes" id="UP000653305">
    <property type="component" value="Unassembled WGS sequence"/>
</dbReference>
<dbReference type="SUPFAM" id="SSF56574">
    <property type="entry name" value="Serpins"/>
    <property type="match status" value="1"/>
</dbReference>
<comment type="caution">
    <text evidence="4">The sequence shown here is derived from an EMBL/GenBank/DDBJ whole genome shotgun (WGS) entry which is preliminary data.</text>
</comment>
<dbReference type="GO" id="GO:0005615">
    <property type="term" value="C:extracellular space"/>
    <property type="evidence" value="ECO:0007669"/>
    <property type="project" value="InterPro"/>
</dbReference>
<name>A0A830D3F3_9LAMI</name>
<accession>A0A830D3F3</accession>
<dbReference type="InterPro" id="IPR023796">
    <property type="entry name" value="Serpin_dom"/>
</dbReference>
<dbReference type="OrthoDB" id="910234at2759"/>
<sequence length="157" mass="17274">MGFESPPAKRRDDHKRHGTKLGESIVKQTDFSLSLAKHVISTKAKATNFVFSPLSMHDVLCMVAAGSAGPTRTQFLGYLKSRSVADLNSLSSQIATLLFADGGPLGGPRLSFADGVWVDQTLTLKPAFQEVVQNYYKATSNHVDFRNKVISYFLFFN</sequence>
<evidence type="ECO:0000313" key="4">
    <source>
        <dbReference type="EMBL" id="GFQ01716.1"/>
    </source>
</evidence>
<comment type="similarity">
    <text evidence="1">Belongs to the serpin family.</text>
</comment>
<dbReference type="Pfam" id="PF00079">
    <property type="entry name" value="Serpin"/>
    <property type="match status" value="1"/>
</dbReference>
<organism evidence="4 5">
    <name type="scientific">Phtheirospermum japonicum</name>
    <dbReference type="NCBI Taxonomy" id="374723"/>
    <lineage>
        <taxon>Eukaryota</taxon>
        <taxon>Viridiplantae</taxon>
        <taxon>Streptophyta</taxon>
        <taxon>Embryophyta</taxon>
        <taxon>Tracheophyta</taxon>
        <taxon>Spermatophyta</taxon>
        <taxon>Magnoliopsida</taxon>
        <taxon>eudicotyledons</taxon>
        <taxon>Gunneridae</taxon>
        <taxon>Pentapetalae</taxon>
        <taxon>asterids</taxon>
        <taxon>lamiids</taxon>
        <taxon>Lamiales</taxon>
        <taxon>Orobanchaceae</taxon>
        <taxon>Orobanchaceae incertae sedis</taxon>
        <taxon>Phtheirospermum</taxon>
    </lineage>
</organism>